<proteinExistence type="predicted"/>
<gene>
    <name evidence="1" type="ORF">IWQ57_002180</name>
</gene>
<protein>
    <submittedName>
        <fullName evidence="1">Uncharacterized protein</fullName>
    </submittedName>
</protein>
<sequence length="202" mass="21651">MQSVWVHFRGLAPGSAAQDLRTLTGGRAGRIDVQSTSRTEVVGRFEVASMDVALQVLEHANYAVVRGSVVRLCMGPECLAGCTQVVIEGIPFLDDEETRLHDYCRQFGVVCGLRTDRGAARAWLDAEVAARNLVLSVKTVGYYGRRLQAYIEEAGADTVVVEVGSDNELAGPETAPKTSGTARKSTGKRRRAAGQAAGRQGK</sequence>
<keyword evidence="2" id="KW-1185">Reference proteome</keyword>
<reference evidence="1" key="1">
    <citation type="submission" date="2022-07" db="EMBL/GenBank/DDBJ databases">
        <title>Phylogenomic reconstructions and comparative analyses of Kickxellomycotina fungi.</title>
        <authorList>
            <person name="Reynolds N.K."/>
            <person name="Stajich J.E."/>
            <person name="Barry K."/>
            <person name="Grigoriev I.V."/>
            <person name="Crous P."/>
            <person name="Smith M.E."/>
        </authorList>
    </citation>
    <scope>NUCLEOTIDE SEQUENCE</scope>
    <source>
        <strain evidence="1">CBS 109366</strain>
    </source>
</reference>
<dbReference type="Proteomes" id="UP001140234">
    <property type="component" value="Unassembled WGS sequence"/>
</dbReference>
<name>A0ACC1K1N0_9FUNG</name>
<accession>A0ACC1K1N0</accession>
<evidence type="ECO:0000313" key="1">
    <source>
        <dbReference type="EMBL" id="KAJ2771511.1"/>
    </source>
</evidence>
<comment type="caution">
    <text evidence="1">The sequence shown here is derived from an EMBL/GenBank/DDBJ whole genome shotgun (WGS) entry which is preliminary data.</text>
</comment>
<feature type="non-terminal residue" evidence="1">
    <location>
        <position position="202"/>
    </location>
</feature>
<evidence type="ECO:0000313" key="2">
    <source>
        <dbReference type="Proteomes" id="UP001140234"/>
    </source>
</evidence>
<dbReference type="EMBL" id="JANBUJ010000525">
    <property type="protein sequence ID" value="KAJ2771511.1"/>
    <property type="molecule type" value="Genomic_DNA"/>
</dbReference>
<organism evidence="1 2">
    <name type="scientific">Coemansia nantahalensis</name>
    <dbReference type="NCBI Taxonomy" id="2789366"/>
    <lineage>
        <taxon>Eukaryota</taxon>
        <taxon>Fungi</taxon>
        <taxon>Fungi incertae sedis</taxon>
        <taxon>Zoopagomycota</taxon>
        <taxon>Kickxellomycotina</taxon>
        <taxon>Kickxellomycetes</taxon>
        <taxon>Kickxellales</taxon>
        <taxon>Kickxellaceae</taxon>
        <taxon>Coemansia</taxon>
    </lineage>
</organism>